<feature type="domain" description="TfoX N-terminal" evidence="1">
    <location>
        <begin position="15"/>
        <end position="106"/>
    </location>
</feature>
<evidence type="ECO:0000313" key="3">
    <source>
        <dbReference type="Proteomes" id="UP000183371"/>
    </source>
</evidence>
<keyword evidence="3" id="KW-1185">Reference proteome</keyword>
<organism evidence="2 3">
    <name type="scientific">Pseudovibrio denitrificans</name>
    <dbReference type="NCBI Taxonomy" id="258256"/>
    <lineage>
        <taxon>Bacteria</taxon>
        <taxon>Pseudomonadati</taxon>
        <taxon>Pseudomonadota</taxon>
        <taxon>Alphaproteobacteria</taxon>
        <taxon>Hyphomicrobiales</taxon>
        <taxon>Stappiaceae</taxon>
        <taxon>Pseudovibrio</taxon>
    </lineage>
</organism>
<dbReference type="RefSeq" id="WP_008550339.1">
    <property type="nucleotide sequence ID" value="NZ_FPBD01000003.1"/>
</dbReference>
<protein>
    <submittedName>
        <fullName evidence="2">TfoX N-terminal domain-containing protein</fullName>
    </submittedName>
</protein>
<evidence type="ECO:0000259" key="1">
    <source>
        <dbReference type="Pfam" id="PF04993"/>
    </source>
</evidence>
<dbReference type="InterPro" id="IPR007076">
    <property type="entry name" value="TfoX_N"/>
</dbReference>
<dbReference type="Gene3D" id="3.30.1460.30">
    <property type="entry name" value="YgaC/TfoX-N like chaperone"/>
    <property type="match status" value="1"/>
</dbReference>
<dbReference type="Proteomes" id="UP000183371">
    <property type="component" value="Unassembled WGS sequence"/>
</dbReference>
<accession>A0A1I7AIK4</accession>
<name>A0A1I7AIK4_9HYPH</name>
<gene>
    <name evidence="2" type="ORF">SAMN05444141_103106</name>
</gene>
<dbReference type="Pfam" id="PF04993">
    <property type="entry name" value="TfoX_N"/>
    <property type="match status" value="1"/>
</dbReference>
<reference evidence="3" key="1">
    <citation type="submission" date="2016-10" db="EMBL/GenBank/DDBJ databases">
        <authorList>
            <person name="Varghese N."/>
            <person name="Submissions S."/>
        </authorList>
    </citation>
    <scope>NUCLEOTIDE SEQUENCE [LARGE SCALE GENOMIC DNA]</scope>
    <source>
        <strain evidence="3">DSM 17465</strain>
    </source>
</reference>
<proteinExistence type="predicted"/>
<dbReference type="SUPFAM" id="SSF159894">
    <property type="entry name" value="YgaC/TfoX-N like"/>
    <property type="match status" value="1"/>
</dbReference>
<dbReference type="AlphaFoldDB" id="A0A1I7AIK4"/>
<sequence>MAYDEELSDRLRVELEGIMGISEKRMMGGLCFFLDGNMLAGAHRIKSEEPRFMFRVGKDNEAEALGREGAEIVELGGRRMGGLVFVAAEVCDQAALREWISLSMSFVAGLPAKELKG</sequence>
<evidence type="ECO:0000313" key="2">
    <source>
        <dbReference type="EMBL" id="SFT74791.1"/>
    </source>
</evidence>
<dbReference type="EMBL" id="FPBD01000003">
    <property type="protein sequence ID" value="SFT74791.1"/>
    <property type="molecule type" value="Genomic_DNA"/>
</dbReference>